<comment type="caution">
    <text evidence="2">The sequence shown here is derived from an EMBL/GenBank/DDBJ whole genome shotgun (WGS) entry which is preliminary data.</text>
</comment>
<dbReference type="Proteomes" id="UP001497472">
    <property type="component" value="Unassembled WGS sequence"/>
</dbReference>
<name>A0AAV1IXC7_9NEOP</name>
<reference evidence="2 3" key="1">
    <citation type="submission" date="2023-11" db="EMBL/GenBank/DDBJ databases">
        <authorList>
            <person name="Okamura Y."/>
        </authorList>
    </citation>
    <scope>NUCLEOTIDE SEQUENCE [LARGE SCALE GENOMIC DNA]</scope>
</reference>
<proteinExistence type="predicted"/>
<sequence>MLEPWNNKEIFPPPINTFLSTNKIDISIMKTTMNNIVQMLLKQSPLHQESAIMSRLLYKFDKKFRNDIGYRNFKKYYQRKRIYLISQPGKC</sequence>
<dbReference type="AlphaFoldDB" id="A0AAV1IXC7"/>
<organism evidence="2 3">
    <name type="scientific">Leptosia nina</name>
    <dbReference type="NCBI Taxonomy" id="320188"/>
    <lineage>
        <taxon>Eukaryota</taxon>
        <taxon>Metazoa</taxon>
        <taxon>Ecdysozoa</taxon>
        <taxon>Arthropoda</taxon>
        <taxon>Hexapoda</taxon>
        <taxon>Insecta</taxon>
        <taxon>Pterygota</taxon>
        <taxon>Neoptera</taxon>
        <taxon>Endopterygota</taxon>
        <taxon>Lepidoptera</taxon>
        <taxon>Glossata</taxon>
        <taxon>Ditrysia</taxon>
        <taxon>Papilionoidea</taxon>
        <taxon>Pieridae</taxon>
        <taxon>Pierinae</taxon>
        <taxon>Leptosia</taxon>
    </lineage>
</organism>
<evidence type="ECO:0000259" key="1">
    <source>
        <dbReference type="Pfam" id="PF14780"/>
    </source>
</evidence>
<dbReference type="Pfam" id="PF14780">
    <property type="entry name" value="NEPRO_N"/>
    <property type="match status" value="1"/>
</dbReference>
<dbReference type="InterPro" id="IPR027951">
    <property type="entry name" value="Nepro_N"/>
</dbReference>
<protein>
    <recommendedName>
        <fullName evidence="1">Nucleolus and neural progenitor protein-like N-terminal domain-containing protein</fullName>
    </recommendedName>
</protein>
<keyword evidence="3" id="KW-1185">Reference proteome</keyword>
<dbReference type="EMBL" id="CAVLEF010000001">
    <property type="protein sequence ID" value="CAK1540425.1"/>
    <property type="molecule type" value="Genomic_DNA"/>
</dbReference>
<evidence type="ECO:0000313" key="3">
    <source>
        <dbReference type="Proteomes" id="UP001497472"/>
    </source>
</evidence>
<feature type="domain" description="Nucleolus and neural progenitor protein-like N-terminal" evidence="1">
    <location>
        <begin position="5"/>
        <end position="76"/>
    </location>
</feature>
<evidence type="ECO:0000313" key="2">
    <source>
        <dbReference type="EMBL" id="CAK1540425.1"/>
    </source>
</evidence>
<accession>A0AAV1IXC7</accession>
<gene>
    <name evidence="2" type="ORF">LNINA_LOCUS481</name>
</gene>